<feature type="non-terminal residue" evidence="4">
    <location>
        <position position="1"/>
    </location>
</feature>
<feature type="transmembrane region" description="Helical" evidence="3">
    <location>
        <begin position="233"/>
        <end position="253"/>
    </location>
</feature>
<protein>
    <recommendedName>
        <fullName evidence="6">CUB domain-containing protein</fullName>
    </recommendedName>
</protein>
<keyword evidence="1 2" id="KW-1015">Disulfide bond</keyword>
<dbReference type="PANTHER" id="PTHR24652:SF67">
    <property type="entry name" value="LOW-DENSITY LIPOPROTEIN RECEPTOR CLASS A DOMAIN-CONTAINING PROTEIN 2"/>
    <property type="match status" value="1"/>
</dbReference>
<comment type="caution">
    <text evidence="4">The sequence shown here is derived from an EMBL/GenBank/DDBJ whole genome shotgun (WGS) entry which is preliminary data.</text>
</comment>
<dbReference type="AlphaFoldDB" id="A0ABD0LZK7"/>
<dbReference type="InterPro" id="IPR036055">
    <property type="entry name" value="LDL_receptor-like_sf"/>
</dbReference>
<dbReference type="PANTHER" id="PTHR24652">
    <property type="entry name" value="LOW-DENSITY LIPOPROTEIN RECEPTOR CLASS A DOMAIN-CONTAINING PROTEIN 2"/>
    <property type="match status" value="1"/>
</dbReference>
<comment type="caution">
    <text evidence="2">Lacks conserved residue(s) required for the propagation of feature annotation.</text>
</comment>
<accession>A0ABD0LZK7</accession>
<dbReference type="PROSITE" id="PS01209">
    <property type="entry name" value="LDLRA_1"/>
    <property type="match status" value="1"/>
</dbReference>
<dbReference type="SUPFAM" id="SSF57424">
    <property type="entry name" value="LDL receptor-like module"/>
    <property type="match status" value="1"/>
</dbReference>
<keyword evidence="5" id="KW-1185">Reference proteome</keyword>
<dbReference type="EMBL" id="JACVVK020000014">
    <property type="protein sequence ID" value="KAK7504601.1"/>
    <property type="molecule type" value="Genomic_DNA"/>
</dbReference>
<feature type="disulfide bond" evidence="2">
    <location>
        <begin position="199"/>
        <end position="217"/>
    </location>
</feature>
<dbReference type="SMART" id="SM00192">
    <property type="entry name" value="LDLa"/>
    <property type="match status" value="1"/>
</dbReference>
<reference evidence="4 5" key="1">
    <citation type="journal article" date="2023" name="Sci. Data">
        <title>Genome assembly of the Korean intertidal mud-creeper Batillaria attramentaria.</title>
        <authorList>
            <person name="Patra A.K."/>
            <person name="Ho P.T."/>
            <person name="Jun S."/>
            <person name="Lee S.J."/>
            <person name="Kim Y."/>
            <person name="Won Y.J."/>
        </authorList>
    </citation>
    <scope>NUCLEOTIDE SEQUENCE [LARGE SCALE GENOMIC DNA]</scope>
    <source>
        <strain evidence="4">Wonlab-2016</strain>
    </source>
</reference>
<dbReference type="Gene3D" id="4.10.400.10">
    <property type="entry name" value="Low-density Lipoprotein Receptor"/>
    <property type="match status" value="1"/>
</dbReference>
<evidence type="ECO:0000256" key="1">
    <source>
        <dbReference type="ARBA" id="ARBA00023157"/>
    </source>
</evidence>
<keyword evidence="3" id="KW-0812">Transmembrane</keyword>
<evidence type="ECO:0008006" key="6">
    <source>
        <dbReference type="Google" id="ProtNLM"/>
    </source>
</evidence>
<evidence type="ECO:0000256" key="2">
    <source>
        <dbReference type="PROSITE-ProRule" id="PRU00124"/>
    </source>
</evidence>
<gene>
    <name evidence="4" type="ORF">BaRGS_00004087</name>
</gene>
<dbReference type="InterPro" id="IPR002172">
    <property type="entry name" value="LDrepeatLR_classA_rpt"/>
</dbReference>
<dbReference type="InterPro" id="IPR042333">
    <property type="entry name" value="LRAD2/Mig-13-like"/>
</dbReference>
<dbReference type="Pfam" id="PF00057">
    <property type="entry name" value="Ldl_recept_a"/>
    <property type="match status" value="1"/>
</dbReference>
<feature type="non-terminal residue" evidence="4">
    <location>
        <position position="266"/>
    </location>
</feature>
<proteinExistence type="predicted"/>
<organism evidence="4 5">
    <name type="scientific">Batillaria attramentaria</name>
    <dbReference type="NCBI Taxonomy" id="370345"/>
    <lineage>
        <taxon>Eukaryota</taxon>
        <taxon>Metazoa</taxon>
        <taxon>Spiralia</taxon>
        <taxon>Lophotrochozoa</taxon>
        <taxon>Mollusca</taxon>
        <taxon>Gastropoda</taxon>
        <taxon>Caenogastropoda</taxon>
        <taxon>Sorbeoconcha</taxon>
        <taxon>Cerithioidea</taxon>
        <taxon>Batillariidae</taxon>
        <taxon>Batillaria</taxon>
    </lineage>
</organism>
<dbReference type="Proteomes" id="UP001519460">
    <property type="component" value="Unassembled WGS sequence"/>
</dbReference>
<dbReference type="InterPro" id="IPR023415">
    <property type="entry name" value="LDLR_class-A_CS"/>
</dbReference>
<sequence>IGCTSFVISAEALVHRGTVFTMDCRGSVRCVCILVALCVQGLLSAVNLEERCGEDVIIRDAQKLTVGNWTALGMRGTCSVNVTAAPSSWSYQESPIQVMFLAQTFQLPAVDGNCSAVRLDIWDIKNETLITPAGGACGRDHESEQFVSTGRKTVVVLTSNDTANMTSGDLKLRLLAVRFHLSEYPFCGYPCEDDVEFGCDNDRCVATDLQCNDDNDCGDESDEKDGCIMSNTVYIIIGVCTGGLVIAVVWAAVKLYRGKTGGRATW</sequence>
<evidence type="ECO:0000313" key="5">
    <source>
        <dbReference type="Proteomes" id="UP001519460"/>
    </source>
</evidence>
<dbReference type="CDD" id="cd00112">
    <property type="entry name" value="LDLa"/>
    <property type="match status" value="1"/>
</dbReference>
<dbReference type="PROSITE" id="PS50068">
    <property type="entry name" value="LDLRA_2"/>
    <property type="match status" value="1"/>
</dbReference>
<keyword evidence="3" id="KW-0472">Membrane</keyword>
<keyword evidence="3" id="KW-1133">Transmembrane helix</keyword>
<name>A0ABD0LZK7_9CAEN</name>
<evidence type="ECO:0000256" key="3">
    <source>
        <dbReference type="SAM" id="Phobius"/>
    </source>
</evidence>
<evidence type="ECO:0000313" key="4">
    <source>
        <dbReference type="EMBL" id="KAK7504601.1"/>
    </source>
</evidence>